<dbReference type="Proteomes" id="UP001626550">
    <property type="component" value="Unassembled WGS sequence"/>
</dbReference>
<organism evidence="2 3">
    <name type="scientific">Cichlidogyrus casuarinus</name>
    <dbReference type="NCBI Taxonomy" id="1844966"/>
    <lineage>
        <taxon>Eukaryota</taxon>
        <taxon>Metazoa</taxon>
        <taxon>Spiralia</taxon>
        <taxon>Lophotrochozoa</taxon>
        <taxon>Platyhelminthes</taxon>
        <taxon>Monogenea</taxon>
        <taxon>Monopisthocotylea</taxon>
        <taxon>Dactylogyridea</taxon>
        <taxon>Ancyrocephalidae</taxon>
        <taxon>Cichlidogyrus</taxon>
    </lineage>
</organism>
<keyword evidence="3" id="KW-1185">Reference proteome</keyword>
<sequence>MHHILIAAHFHGLSSLCICFLFLKQCERYGKFIRAAILEFMVDLFGNYRKHLYDVFDVNEDNFFRDNVLVNVVCFWCREVTKLAPEIDWPLENSEEVPKNWEPVCYHGRFPYKTLNLNLISEIRQAKCRDDSCKPSHFQSQPTFERVSQLSRQFDKLDRFNLPDFPDLLSLNPENPLHKYAAYLTRSQNEIAIGRHQSNRDPGFLWAKHLTYNAYCLWYQLLPSYLASLPILAKCTITNTLVDNYLETASDGESRLSFWLANCLANDRSMLVTNQAQDILLYAVLMYSRMFPPAIFLPGDCVSHLSHIHSFPRWHSSTQKQFDSV</sequence>
<name>A0ABD2QQP4_9PLAT</name>
<feature type="signal peptide" evidence="1">
    <location>
        <begin position="1"/>
        <end position="19"/>
    </location>
</feature>
<gene>
    <name evidence="2" type="ORF">Ciccas_000496</name>
</gene>
<reference evidence="2 3" key="1">
    <citation type="submission" date="2024-11" db="EMBL/GenBank/DDBJ databases">
        <title>Adaptive evolution of stress response genes in parasites aligns with host niche diversity.</title>
        <authorList>
            <person name="Hahn C."/>
            <person name="Resl P."/>
        </authorList>
    </citation>
    <scope>NUCLEOTIDE SEQUENCE [LARGE SCALE GENOMIC DNA]</scope>
    <source>
        <strain evidence="2">EGGRZ-B1_66</strain>
        <tissue evidence="2">Body</tissue>
    </source>
</reference>
<accession>A0ABD2QQP4</accession>
<evidence type="ECO:0000313" key="2">
    <source>
        <dbReference type="EMBL" id="KAL3320811.1"/>
    </source>
</evidence>
<evidence type="ECO:0000313" key="3">
    <source>
        <dbReference type="Proteomes" id="UP001626550"/>
    </source>
</evidence>
<protein>
    <submittedName>
        <fullName evidence="2">Uncharacterized protein</fullName>
    </submittedName>
</protein>
<dbReference type="AlphaFoldDB" id="A0ABD2QQP4"/>
<feature type="chain" id="PRO_5044770101" evidence="1">
    <location>
        <begin position="20"/>
        <end position="325"/>
    </location>
</feature>
<comment type="caution">
    <text evidence="2">The sequence shown here is derived from an EMBL/GenBank/DDBJ whole genome shotgun (WGS) entry which is preliminary data.</text>
</comment>
<proteinExistence type="predicted"/>
<keyword evidence="1" id="KW-0732">Signal</keyword>
<dbReference type="EMBL" id="JBJKFK010000027">
    <property type="protein sequence ID" value="KAL3320811.1"/>
    <property type="molecule type" value="Genomic_DNA"/>
</dbReference>
<evidence type="ECO:0000256" key="1">
    <source>
        <dbReference type="SAM" id="SignalP"/>
    </source>
</evidence>